<dbReference type="GO" id="GO:0003676">
    <property type="term" value="F:nucleic acid binding"/>
    <property type="evidence" value="ECO:0007669"/>
    <property type="project" value="InterPro"/>
</dbReference>
<dbReference type="AlphaFoldDB" id="A0A024TK87"/>
<dbReference type="Gene3D" id="3.30.420.10">
    <property type="entry name" value="Ribonuclease H-like superfamily/Ribonuclease H"/>
    <property type="match status" value="1"/>
</dbReference>
<dbReference type="EMBL" id="KI913985">
    <property type="protein sequence ID" value="ETV94433.1"/>
    <property type="molecule type" value="Genomic_DNA"/>
</dbReference>
<protein>
    <submittedName>
        <fullName evidence="1">Uncharacterized protein</fullName>
    </submittedName>
</protein>
<dbReference type="RefSeq" id="XP_008876748.1">
    <property type="nucleotide sequence ID" value="XM_008878526.1"/>
</dbReference>
<dbReference type="GeneID" id="20088808"/>
<reference evidence="1" key="1">
    <citation type="submission" date="2013-12" db="EMBL/GenBank/DDBJ databases">
        <title>The Genome Sequence of Aphanomyces invadans NJM9701.</title>
        <authorList>
            <consortium name="The Broad Institute Genomics Platform"/>
            <person name="Russ C."/>
            <person name="Tyler B."/>
            <person name="van West P."/>
            <person name="Dieguez-Uribeondo J."/>
            <person name="Young S.K."/>
            <person name="Zeng Q."/>
            <person name="Gargeya S."/>
            <person name="Fitzgerald M."/>
            <person name="Abouelleil A."/>
            <person name="Alvarado L."/>
            <person name="Chapman S.B."/>
            <person name="Gainer-Dewar J."/>
            <person name="Goldberg J."/>
            <person name="Griggs A."/>
            <person name="Gujja S."/>
            <person name="Hansen M."/>
            <person name="Howarth C."/>
            <person name="Imamovic A."/>
            <person name="Ireland A."/>
            <person name="Larimer J."/>
            <person name="McCowan C."/>
            <person name="Murphy C."/>
            <person name="Pearson M."/>
            <person name="Poon T.W."/>
            <person name="Priest M."/>
            <person name="Roberts A."/>
            <person name="Saif S."/>
            <person name="Shea T."/>
            <person name="Sykes S."/>
            <person name="Wortman J."/>
            <person name="Nusbaum C."/>
            <person name="Birren B."/>
        </authorList>
    </citation>
    <scope>NUCLEOTIDE SEQUENCE [LARGE SCALE GENOMIC DNA]</scope>
    <source>
        <strain evidence="1">NJM9701</strain>
    </source>
</reference>
<accession>A0A024TK87</accession>
<dbReference type="PANTHER" id="PTHR47169:SF2">
    <property type="entry name" value="OS01G0541250 PROTEIN"/>
    <property type="match status" value="1"/>
</dbReference>
<dbReference type="InterPro" id="IPR036397">
    <property type="entry name" value="RNaseH_sf"/>
</dbReference>
<name>A0A024TK87_9STRA</name>
<organism evidence="1">
    <name type="scientific">Aphanomyces invadans</name>
    <dbReference type="NCBI Taxonomy" id="157072"/>
    <lineage>
        <taxon>Eukaryota</taxon>
        <taxon>Sar</taxon>
        <taxon>Stramenopiles</taxon>
        <taxon>Oomycota</taxon>
        <taxon>Saprolegniomycetes</taxon>
        <taxon>Saprolegniales</taxon>
        <taxon>Verrucalvaceae</taxon>
        <taxon>Aphanomyces</taxon>
    </lineage>
</organism>
<dbReference type="PANTHER" id="PTHR47169">
    <property type="entry name" value="OS01G0541250 PROTEIN"/>
    <property type="match status" value="1"/>
</dbReference>
<dbReference type="OrthoDB" id="125352at2759"/>
<proteinExistence type="predicted"/>
<gene>
    <name evidence="1" type="ORF">H310_11758</name>
</gene>
<dbReference type="VEuPathDB" id="FungiDB:H310_11758"/>
<sequence>MARVCHQREHVVKQIRESWAKGKVLTNTYDNLSKTYLSINAQPSVHRRCHWPIHGTRQFLLGLANIVGVGSADEAGFPETVEFYNLWDVVHLDEKWFIADKDRRKVYLVPREAPPERAWMSKRFVPKVMFLAAVARPRYDEVRGEVFSGKIGMWPCSLQYKKMSRCVDDVIRHTMEAFEVLKYDKLESVFLTFQAVMCLILEHSGGNDYALPHMKKVALRRAGLLMSNVSCPVSLLL</sequence>
<evidence type="ECO:0000313" key="1">
    <source>
        <dbReference type="EMBL" id="ETV94433.1"/>
    </source>
</evidence>